<comment type="caution">
    <text evidence="5">The sequence shown here is derived from an EMBL/GenBank/DDBJ whole genome shotgun (WGS) entry which is preliminary data.</text>
</comment>
<dbReference type="InterPro" id="IPR045078">
    <property type="entry name" value="TST/MPST-like"/>
</dbReference>
<keyword evidence="1" id="KW-0808">Transferase</keyword>
<feature type="region of interest" description="Disordered" evidence="3">
    <location>
        <begin position="273"/>
        <end position="309"/>
    </location>
</feature>
<dbReference type="GO" id="GO:0005739">
    <property type="term" value="C:mitochondrion"/>
    <property type="evidence" value="ECO:0007669"/>
    <property type="project" value="TreeGrafter"/>
</dbReference>
<gene>
    <name evidence="5" type="ORF">PHPALM_11865</name>
</gene>
<dbReference type="Gene3D" id="3.40.250.10">
    <property type="entry name" value="Rhodanese-like domain"/>
    <property type="match status" value="1"/>
</dbReference>
<dbReference type="InterPro" id="IPR001763">
    <property type="entry name" value="Rhodanese-like_dom"/>
</dbReference>
<organism evidence="5 6">
    <name type="scientific">Phytophthora palmivora</name>
    <dbReference type="NCBI Taxonomy" id="4796"/>
    <lineage>
        <taxon>Eukaryota</taxon>
        <taxon>Sar</taxon>
        <taxon>Stramenopiles</taxon>
        <taxon>Oomycota</taxon>
        <taxon>Peronosporomycetes</taxon>
        <taxon>Peronosporales</taxon>
        <taxon>Peronosporaceae</taxon>
        <taxon>Phytophthora</taxon>
    </lineage>
</organism>
<proteinExistence type="predicted"/>
<dbReference type="SUPFAM" id="SSF52821">
    <property type="entry name" value="Rhodanese/Cell cycle control phosphatase"/>
    <property type="match status" value="1"/>
</dbReference>
<evidence type="ECO:0000313" key="6">
    <source>
        <dbReference type="Proteomes" id="UP000237271"/>
    </source>
</evidence>
<evidence type="ECO:0000256" key="3">
    <source>
        <dbReference type="SAM" id="MobiDB-lite"/>
    </source>
</evidence>
<feature type="domain" description="Rhodanese" evidence="4">
    <location>
        <begin position="125"/>
        <end position="246"/>
    </location>
</feature>
<dbReference type="Proteomes" id="UP000237271">
    <property type="component" value="Unassembled WGS sequence"/>
</dbReference>
<dbReference type="OrthoDB" id="97271at2759"/>
<dbReference type="GO" id="GO:0004792">
    <property type="term" value="F:thiosulfate-cyanide sulfurtransferase activity"/>
    <property type="evidence" value="ECO:0007669"/>
    <property type="project" value="TreeGrafter"/>
</dbReference>
<name>A0A2P4Y167_9STRA</name>
<dbReference type="AlphaFoldDB" id="A0A2P4Y167"/>
<accession>A0A2P4Y167</accession>
<protein>
    <submittedName>
        <fullName evidence="5">Mitochondrial Protein Translocase (MPT) Family</fullName>
    </submittedName>
</protein>
<keyword evidence="2" id="KW-0677">Repeat</keyword>
<dbReference type="PROSITE" id="PS50206">
    <property type="entry name" value="RHODANESE_3"/>
    <property type="match status" value="1"/>
</dbReference>
<keyword evidence="6" id="KW-1185">Reference proteome</keyword>
<evidence type="ECO:0000259" key="4">
    <source>
        <dbReference type="PROSITE" id="PS50206"/>
    </source>
</evidence>
<evidence type="ECO:0000256" key="1">
    <source>
        <dbReference type="ARBA" id="ARBA00022679"/>
    </source>
</evidence>
<evidence type="ECO:0000256" key="2">
    <source>
        <dbReference type="ARBA" id="ARBA00022737"/>
    </source>
</evidence>
<dbReference type="PANTHER" id="PTHR11364:SF27">
    <property type="entry name" value="SULFURTRANSFERASE"/>
    <property type="match status" value="1"/>
</dbReference>
<dbReference type="InterPro" id="IPR036873">
    <property type="entry name" value="Rhodanese-like_dom_sf"/>
</dbReference>
<sequence length="309" mass="33275">MGMALEQLLVRVSDVPEVSANSETCVQQVARVCGLSTAPRDDESKLCTLSGFADTKQQLAVACMLHWQLQYAQQSGATVSVSDSAMGTCFSLTELLNCDKTALEMPEAGAVKVLDAAAFQNVLQDEEEVQILDCREEKEFLGLVSGKEVSGHLDGARNVPFASIFTVESECEDEKQDEVPTIDKIGEGAFLLPKEELREVFEVNGIDLEKPIAVVASAPAEAAAVATALLIAGQCAWVAFCTEALTDTLVAAFPSAYTTDIFHEGRLLYKDDKGGFDLSPRSDSANTSEKVDKKELEDVQPAYNDEFSG</sequence>
<evidence type="ECO:0000313" key="5">
    <source>
        <dbReference type="EMBL" id="POM71546.1"/>
    </source>
</evidence>
<dbReference type="EMBL" id="NCKW01006464">
    <property type="protein sequence ID" value="POM71546.1"/>
    <property type="molecule type" value="Genomic_DNA"/>
</dbReference>
<dbReference type="PANTHER" id="PTHR11364">
    <property type="entry name" value="THIOSULFATE SULFERTANSFERASE"/>
    <property type="match status" value="1"/>
</dbReference>
<reference evidence="5 6" key="1">
    <citation type="journal article" date="2017" name="Genome Biol. Evol.">
        <title>Phytophthora megakarya and P. palmivora, closely related causal agents of cacao black pod rot, underwent increases in genome sizes and gene numbers by different mechanisms.</title>
        <authorList>
            <person name="Ali S.S."/>
            <person name="Shao J."/>
            <person name="Lary D.J."/>
            <person name="Kronmiller B."/>
            <person name="Shen D."/>
            <person name="Strem M.D."/>
            <person name="Amoako-Attah I."/>
            <person name="Akrofi A.Y."/>
            <person name="Begoude B.A."/>
            <person name="Ten Hoopen G.M."/>
            <person name="Coulibaly K."/>
            <person name="Kebe B.I."/>
            <person name="Melnick R.L."/>
            <person name="Guiltinan M.J."/>
            <person name="Tyler B.M."/>
            <person name="Meinhardt L.W."/>
            <person name="Bailey B.A."/>
        </authorList>
    </citation>
    <scope>NUCLEOTIDE SEQUENCE [LARGE SCALE GENOMIC DNA]</scope>
    <source>
        <strain evidence="6">sbr112.9</strain>
    </source>
</reference>
<feature type="non-terminal residue" evidence="5">
    <location>
        <position position="309"/>
    </location>
</feature>